<dbReference type="SUPFAM" id="SSF57196">
    <property type="entry name" value="EGF/Laminin"/>
    <property type="match status" value="1"/>
</dbReference>
<dbReference type="PANTHER" id="PTHR24037">
    <property type="entry name" value="HEART DEVELOPMENT PROTEIN WITH EGF-LIKE DOMAINS 1"/>
    <property type="match status" value="1"/>
</dbReference>
<evidence type="ECO:0000259" key="11">
    <source>
        <dbReference type="PROSITE" id="PS50024"/>
    </source>
</evidence>
<dbReference type="PROSITE" id="PS50024">
    <property type="entry name" value="SEA"/>
    <property type="match status" value="1"/>
</dbReference>
<feature type="region of interest" description="Disordered" evidence="10">
    <location>
        <begin position="266"/>
        <end position="341"/>
    </location>
</feature>
<dbReference type="InterPro" id="IPR000742">
    <property type="entry name" value="EGF"/>
</dbReference>
<feature type="compositionally biased region" description="Basic and acidic residues" evidence="10">
    <location>
        <begin position="964"/>
        <end position="977"/>
    </location>
</feature>
<feature type="domain" description="SEA" evidence="11">
    <location>
        <begin position="1103"/>
        <end position="1232"/>
    </location>
</feature>
<dbReference type="EMBL" id="NEVH01006567">
    <property type="protein sequence ID" value="PNF37851.1"/>
    <property type="molecule type" value="Genomic_DNA"/>
</dbReference>
<feature type="compositionally biased region" description="Polar residues" evidence="10">
    <location>
        <begin position="311"/>
        <end position="328"/>
    </location>
</feature>
<keyword evidence="7" id="KW-1015">Disulfide bond</keyword>
<dbReference type="Pfam" id="PF01390">
    <property type="entry name" value="SEA"/>
    <property type="match status" value="1"/>
</dbReference>
<comment type="subcellular location">
    <subcellularLocation>
        <location evidence="1">Cell membrane</location>
    </subcellularLocation>
</comment>
<dbReference type="OrthoDB" id="10040649at2759"/>
<evidence type="ECO:0008006" key="15">
    <source>
        <dbReference type="Google" id="ProtNLM"/>
    </source>
</evidence>
<evidence type="ECO:0000256" key="3">
    <source>
        <dbReference type="ARBA" id="ARBA00022536"/>
    </source>
</evidence>
<reference evidence="13 14" key="1">
    <citation type="submission" date="2017-12" db="EMBL/GenBank/DDBJ databases">
        <title>Hemimetabolous genomes reveal molecular basis of termite eusociality.</title>
        <authorList>
            <person name="Harrison M.C."/>
            <person name="Jongepier E."/>
            <person name="Robertson H.M."/>
            <person name="Arning N."/>
            <person name="Bitard-Feildel T."/>
            <person name="Chao H."/>
            <person name="Childers C.P."/>
            <person name="Dinh H."/>
            <person name="Doddapaneni H."/>
            <person name="Dugan S."/>
            <person name="Gowin J."/>
            <person name="Greiner C."/>
            <person name="Han Y."/>
            <person name="Hu H."/>
            <person name="Hughes D.S.T."/>
            <person name="Huylmans A.-K."/>
            <person name="Kemena C."/>
            <person name="Kremer L.P.M."/>
            <person name="Lee S.L."/>
            <person name="Lopez-Ezquerra A."/>
            <person name="Mallet L."/>
            <person name="Monroy-Kuhn J.M."/>
            <person name="Moser A."/>
            <person name="Murali S.C."/>
            <person name="Muzny D.M."/>
            <person name="Otani S."/>
            <person name="Piulachs M.-D."/>
            <person name="Poelchau M."/>
            <person name="Qu J."/>
            <person name="Schaub F."/>
            <person name="Wada-Katsumata A."/>
            <person name="Worley K.C."/>
            <person name="Xie Q."/>
            <person name="Ylla G."/>
            <person name="Poulsen M."/>
            <person name="Gibbs R.A."/>
            <person name="Schal C."/>
            <person name="Richards S."/>
            <person name="Belles X."/>
            <person name="Korb J."/>
            <person name="Bornberg-Bauer E."/>
        </authorList>
    </citation>
    <scope>NUCLEOTIDE SEQUENCE [LARGE SCALE GENOMIC DNA]</scope>
    <source>
        <tissue evidence="13">Whole body</tissue>
    </source>
</reference>
<feature type="region of interest" description="Disordered" evidence="10">
    <location>
        <begin position="938"/>
        <end position="984"/>
    </location>
</feature>
<dbReference type="GO" id="GO:0005886">
    <property type="term" value="C:plasma membrane"/>
    <property type="evidence" value="ECO:0007669"/>
    <property type="project" value="UniProtKB-SubCell"/>
</dbReference>
<evidence type="ECO:0000256" key="8">
    <source>
        <dbReference type="ARBA" id="ARBA00023180"/>
    </source>
</evidence>
<keyword evidence="5" id="KW-0677">Repeat</keyword>
<keyword evidence="14" id="KW-1185">Reference proteome</keyword>
<keyword evidence="4" id="KW-0732">Signal</keyword>
<evidence type="ECO:0000256" key="2">
    <source>
        <dbReference type="ARBA" id="ARBA00022475"/>
    </source>
</evidence>
<feature type="compositionally biased region" description="Low complexity" evidence="10">
    <location>
        <begin position="641"/>
        <end position="655"/>
    </location>
</feature>
<evidence type="ECO:0000313" key="13">
    <source>
        <dbReference type="EMBL" id="PNF37851.1"/>
    </source>
</evidence>
<dbReference type="Proteomes" id="UP000235965">
    <property type="component" value="Unassembled WGS sequence"/>
</dbReference>
<dbReference type="Pfam" id="PF07645">
    <property type="entry name" value="EGF_CA"/>
    <property type="match status" value="1"/>
</dbReference>
<gene>
    <name evidence="13" type="ORF">B7P43_G07412</name>
</gene>
<organism evidence="13 14">
    <name type="scientific">Cryptotermes secundus</name>
    <dbReference type="NCBI Taxonomy" id="105785"/>
    <lineage>
        <taxon>Eukaryota</taxon>
        <taxon>Metazoa</taxon>
        <taxon>Ecdysozoa</taxon>
        <taxon>Arthropoda</taxon>
        <taxon>Hexapoda</taxon>
        <taxon>Insecta</taxon>
        <taxon>Pterygota</taxon>
        <taxon>Neoptera</taxon>
        <taxon>Polyneoptera</taxon>
        <taxon>Dictyoptera</taxon>
        <taxon>Blattodea</taxon>
        <taxon>Blattoidea</taxon>
        <taxon>Termitoidae</taxon>
        <taxon>Kalotermitidae</taxon>
        <taxon>Cryptotermitinae</taxon>
        <taxon>Cryptotermes</taxon>
    </lineage>
</organism>
<comment type="caution">
    <text evidence="9">Lacks conserved residue(s) required for the propagation of feature annotation.</text>
</comment>
<keyword evidence="2" id="KW-1003">Cell membrane</keyword>
<dbReference type="GO" id="GO:0005509">
    <property type="term" value="F:calcium ion binding"/>
    <property type="evidence" value="ECO:0007669"/>
    <property type="project" value="InterPro"/>
</dbReference>
<name>A0A2J7RAJ5_9NEOP</name>
<dbReference type="InterPro" id="IPR049883">
    <property type="entry name" value="NOTCH1_EGF-like"/>
</dbReference>
<keyword evidence="3 9" id="KW-0245">EGF-like domain</keyword>
<dbReference type="InterPro" id="IPR001881">
    <property type="entry name" value="EGF-like_Ca-bd_dom"/>
</dbReference>
<dbReference type="SMART" id="SM00179">
    <property type="entry name" value="EGF_CA"/>
    <property type="match status" value="1"/>
</dbReference>
<dbReference type="SMART" id="SM00181">
    <property type="entry name" value="EGF"/>
    <property type="match status" value="2"/>
</dbReference>
<evidence type="ECO:0000313" key="14">
    <source>
        <dbReference type="Proteomes" id="UP000235965"/>
    </source>
</evidence>
<feature type="compositionally biased region" description="Low complexity" evidence="10">
    <location>
        <begin position="547"/>
        <end position="558"/>
    </location>
</feature>
<evidence type="ECO:0000256" key="6">
    <source>
        <dbReference type="ARBA" id="ARBA00023136"/>
    </source>
</evidence>
<dbReference type="PROSITE" id="PS00010">
    <property type="entry name" value="ASX_HYDROXYL"/>
    <property type="match status" value="1"/>
</dbReference>
<dbReference type="InterPro" id="IPR000152">
    <property type="entry name" value="EGF-type_Asp/Asn_hydroxyl_site"/>
</dbReference>
<evidence type="ECO:0000256" key="9">
    <source>
        <dbReference type="PROSITE-ProRule" id="PRU00076"/>
    </source>
</evidence>
<evidence type="ECO:0000256" key="10">
    <source>
        <dbReference type="SAM" id="MobiDB-lite"/>
    </source>
</evidence>
<protein>
    <recommendedName>
        <fullName evidence="15">EGF-like domain-containing protein</fullName>
    </recommendedName>
</protein>
<comment type="caution">
    <text evidence="13">The sequence shown here is derived from an EMBL/GenBank/DDBJ whole genome shotgun (WGS) entry which is preliminary data.</text>
</comment>
<proteinExistence type="predicted"/>
<feature type="region of interest" description="Disordered" evidence="10">
    <location>
        <begin position="530"/>
        <end position="655"/>
    </location>
</feature>
<sequence length="1290" mass="142728">MDLPPQESENTNHANDNISQQDINVEISPGQGINVDVSPAHGINVDVSPGQGINVDVSPGQGLNVEIAPGHFSLDGEHMSPSGIVLDVPLQGRPGISNRRPIPNVNSHHHRPSRPLTQQLPPLRPHVNHHAAVSTQPLHSHPFSHHPMTPTDFMIPPPPPHTHVKPDSFHNSGNFHGPVIPLNPTGMLPPGPKTQDHLIQSDENDDPVEVEGGEVIQESNQRPLRPGQIPVEVLVANSVSTHRPVVVRPGTMLGAKHDEALHQMKPPQSMFDKPLLPDRLSKPNFDNRPHKPDYKQHAHVPPATEQRPQHNKPQPNSDKEQYSTNAGESMQKFGPNEGPKFPNFEEIPQHSKPEVIIEDRPHTSNNKNYMVEKTVTSYLDGISHKVQPQNHQPELPDTKLHSDFEQQFEFGKFDENFQSNKTERINFNGGNLNHRPQQPIFDKHDDLHKLDRPSTSESLFDLETQANTPRPFHVLPAAPKRPEFEFNSDELVVGLHPPPRVTPGGSSGQRFPMVGTEPQVSSHRPVVIMGNHRRPPTRNKPPPYKFELPPTTELPTTTQKTNDKRPFWIRPTLHNIHSPVGTHLDSVTKPNEEEDKNSVKKPSLPVDSNQTQRRPVTTWRPPLPPDRPRPLRPSTSQPTESNNSHSSAASDDISAGLGSHKITAGAVTPLLSDSESVLQTVVIGKPIPQEPVISPSAVNDSGKRKTTYSTELLWNEDIIVGSESPLMAEKGHTTVSENIQRKKTSTPIATATLISSGSKTIYGSLFTKPSTTVVKPSKTAEHKPSTSLVNSHYEENESFHHINNDSDIEDDVLLKNKDSHKLDLGVASSHDEKIIFSSAPEIPTRYLTHTHTHTVTLTETTVISSHGHEPSTQTVVVTKTQTSTIVDTVTETEIHTLVRPTSVVATVTTTVSTTPTVYPPGSPFDPANYPSFPVKPVLSSPMQEAGEKNKEEQLKPTSTSEGNEAYKESHSIRKENNTSKTGILAGGADENESFFVVVNDQKPATIHVNKVSKGGEDYSEAANHDETIPNSEVNHAVLLGGVLIAAPPHHNTPSTHFNNRDQGSNSCRPDCSAARNELCQKVEGHMKCVCRPGFARMFPDRPCRSTYTYSMKVPLAHHGKETLRYGSALEDTTSPNYQQLNEATREGLDRMIMQSDLRDIYHGVVVNGFQPDDQGDGVTVNFYVQLSDNVEEARLQDVFRKSLRTSNYSLGSTEVFANKDLIHHIKAEDFDECESRQFHDCSEHAQCFNLRGTYTCSCQDGYTDLSENPLFPGRVCSGEWINHNEAVLKK</sequence>
<evidence type="ECO:0000256" key="7">
    <source>
        <dbReference type="ARBA" id="ARBA00023157"/>
    </source>
</evidence>
<dbReference type="PROSITE" id="PS01187">
    <property type="entry name" value="EGF_CA"/>
    <property type="match status" value="1"/>
</dbReference>
<dbReference type="PANTHER" id="PTHR24037:SF11">
    <property type="entry name" value="MUCIN-2-LIKE"/>
    <property type="match status" value="1"/>
</dbReference>
<accession>A0A2J7RAJ5</accession>
<evidence type="ECO:0000256" key="4">
    <source>
        <dbReference type="ARBA" id="ARBA00022729"/>
    </source>
</evidence>
<dbReference type="FunFam" id="2.10.25.10:FF:000038">
    <property type="entry name" value="Fibrillin 2"/>
    <property type="match status" value="1"/>
</dbReference>
<dbReference type="InterPro" id="IPR018097">
    <property type="entry name" value="EGF_Ca-bd_CS"/>
</dbReference>
<evidence type="ECO:0000256" key="5">
    <source>
        <dbReference type="ARBA" id="ARBA00022737"/>
    </source>
</evidence>
<dbReference type="InterPro" id="IPR000082">
    <property type="entry name" value="SEA_dom"/>
</dbReference>
<dbReference type="Gene3D" id="3.30.70.960">
    <property type="entry name" value="SEA domain"/>
    <property type="match status" value="1"/>
</dbReference>
<dbReference type="PROSITE" id="PS50026">
    <property type="entry name" value="EGF_3"/>
    <property type="match status" value="1"/>
</dbReference>
<evidence type="ECO:0000256" key="1">
    <source>
        <dbReference type="ARBA" id="ARBA00004236"/>
    </source>
</evidence>
<dbReference type="Gene3D" id="2.10.25.10">
    <property type="entry name" value="Laminin"/>
    <property type="match status" value="1"/>
</dbReference>
<dbReference type="CDD" id="cd00054">
    <property type="entry name" value="EGF_CA"/>
    <property type="match status" value="1"/>
</dbReference>
<feature type="domain" description="EGF-like" evidence="12">
    <location>
        <begin position="1229"/>
        <end position="1267"/>
    </location>
</feature>
<feature type="compositionally biased region" description="Basic and acidic residues" evidence="10">
    <location>
        <begin position="275"/>
        <end position="296"/>
    </location>
</feature>
<feature type="compositionally biased region" description="Polar residues" evidence="10">
    <location>
        <begin position="606"/>
        <end position="615"/>
    </location>
</feature>
<evidence type="ECO:0000259" key="12">
    <source>
        <dbReference type="PROSITE" id="PS50026"/>
    </source>
</evidence>
<dbReference type="InterPro" id="IPR036364">
    <property type="entry name" value="SEA_dom_sf"/>
</dbReference>
<keyword evidence="8" id="KW-0325">Glycoprotein</keyword>
<keyword evidence="6" id="KW-0472">Membrane</keyword>
<feature type="compositionally biased region" description="Basic and acidic residues" evidence="10">
    <location>
        <begin position="945"/>
        <end position="954"/>
    </location>
</feature>
<dbReference type="SUPFAM" id="SSF82671">
    <property type="entry name" value="SEA domain"/>
    <property type="match status" value="1"/>
</dbReference>